<comment type="caution">
    <text evidence="1">The sequence shown here is derived from an EMBL/GenBank/DDBJ whole genome shotgun (WGS) entry which is preliminary data.</text>
</comment>
<sequence length="246" mass="26708">MNRLLAALNTSSVLKLGPDRKLSSNCTVQFYNNDTKSSDPLAFTIFGVLRAVIDRGNKPKELQILLLETPDASAKILNHIFERQIKILEDVVLDESAESVKRITNKELWSQGPALSHSGTVYVRISAETHISTRIASGRASSNFDIISTEIPIKTNTTESLELGSLILCIVHLFRADIPITQSTGPNQICARTIEANNCKSGDATSGKCEVLSRLGSGRLELWPGTGIHSINNSQYTSANISASEA</sequence>
<evidence type="ECO:0000313" key="2">
    <source>
        <dbReference type="Proteomes" id="UP001218188"/>
    </source>
</evidence>
<name>A0AAD6SB00_9AGAR</name>
<protein>
    <submittedName>
        <fullName evidence="1">Uncharacterized protein</fullName>
    </submittedName>
</protein>
<accession>A0AAD6SB00</accession>
<dbReference type="AlphaFoldDB" id="A0AAD6SB00"/>
<evidence type="ECO:0000313" key="1">
    <source>
        <dbReference type="EMBL" id="KAJ7024526.1"/>
    </source>
</evidence>
<dbReference type="Proteomes" id="UP001218188">
    <property type="component" value="Unassembled WGS sequence"/>
</dbReference>
<keyword evidence="2" id="KW-1185">Reference proteome</keyword>
<organism evidence="1 2">
    <name type="scientific">Mycena alexandri</name>
    <dbReference type="NCBI Taxonomy" id="1745969"/>
    <lineage>
        <taxon>Eukaryota</taxon>
        <taxon>Fungi</taxon>
        <taxon>Dikarya</taxon>
        <taxon>Basidiomycota</taxon>
        <taxon>Agaricomycotina</taxon>
        <taxon>Agaricomycetes</taxon>
        <taxon>Agaricomycetidae</taxon>
        <taxon>Agaricales</taxon>
        <taxon>Marasmiineae</taxon>
        <taxon>Mycenaceae</taxon>
        <taxon>Mycena</taxon>
    </lineage>
</organism>
<proteinExistence type="predicted"/>
<dbReference type="EMBL" id="JARJCM010000168">
    <property type="protein sequence ID" value="KAJ7024526.1"/>
    <property type="molecule type" value="Genomic_DNA"/>
</dbReference>
<gene>
    <name evidence="1" type="ORF">C8F04DRAFT_1192340</name>
</gene>
<reference evidence="1" key="1">
    <citation type="submission" date="2023-03" db="EMBL/GenBank/DDBJ databases">
        <title>Massive genome expansion in bonnet fungi (Mycena s.s.) driven by repeated elements and novel gene families across ecological guilds.</title>
        <authorList>
            <consortium name="Lawrence Berkeley National Laboratory"/>
            <person name="Harder C.B."/>
            <person name="Miyauchi S."/>
            <person name="Viragh M."/>
            <person name="Kuo A."/>
            <person name="Thoen E."/>
            <person name="Andreopoulos B."/>
            <person name="Lu D."/>
            <person name="Skrede I."/>
            <person name="Drula E."/>
            <person name="Henrissat B."/>
            <person name="Morin E."/>
            <person name="Kohler A."/>
            <person name="Barry K."/>
            <person name="LaButti K."/>
            <person name="Morin E."/>
            <person name="Salamov A."/>
            <person name="Lipzen A."/>
            <person name="Mereny Z."/>
            <person name="Hegedus B."/>
            <person name="Baldrian P."/>
            <person name="Stursova M."/>
            <person name="Weitz H."/>
            <person name="Taylor A."/>
            <person name="Grigoriev I.V."/>
            <person name="Nagy L.G."/>
            <person name="Martin F."/>
            <person name="Kauserud H."/>
        </authorList>
    </citation>
    <scope>NUCLEOTIDE SEQUENCE</scope>
    <source>
        <strain evidence="1">CBHHK200</strain>
    </source>
</reference>